<sequence>MPINFHSHENKKSYATRNADDSWIKCINEIVDPKGKTIVDIGCGGGIYTHALAEMGAGKVTGIDFSEQMIAGAKENSKDCPKVSFVIGNALDTKLPDCHYDIVIERALIHHIDDIQTCFKEVHRLLKPGGTCIIQDRTPDDCFLDGGPIHIRGYFFELFPKLKNVEMTRRHRSKAVIHALLDAGFNQIKQMHLWEVRKIYQDTGELEADLLNRTGRSILHELDNKQLISLVDFIKSQLYNRRTQEIIEKDRWTIWTGVKGEKGRKKSH</sequence>
<dbReference type="OrthoDB" id="9791837at2"/>
<accession>A0A285CNH3</accession>
<dbReference type="InterPro" id="IPR029063">
    <property type="entry name" value="SAM-dependent_MTases_sf"/>
</dbReference>
<organism evidence="2 3">
    <name type="scientific">Bacillus oleivorans</name>
    <dbReference type="NCBI Taxonomy" id="1448271"/>
    <lineage>
        <taxon>Bacteria</taxon>
        <taxon>Bacillati</taxon>
        <taxon>Bacillota</taxon>
        <taxon>Bacilli</taxon>
        <taxon>Bacillales</taxon>
        <taxon>Bacillaceae</taxon>
        <taxon>Bacillus</taxon>
    </lineage>
</organism>
<keyword evidence="2" id="KW-0830">Ubiquinone</keyword>
<dbReference type="PANTHER" id="PTHR43591">
    <property type="entry name" value="METHYLTRANSFERASE"/>
    <property type="match status" value="1"/>
</dbReference>
<dbReference type="SUPFAM" id="SSF53335">
    <property type="entry name" value="S-adenosyl-L-methionine-dependent methyltransferases"/>
    <property type="match status" value="1"/>
</dbReference>
<evidence type="ECO:0000313" key="3">
    <source>
        <dbReference type="Proteomes" id="UP000219546"/>
    </source>
</evidence>
<feature type="domain" description="Methyltransferase type 11" evidence="1">
    <location>
        <begin position="39"/>
        <end position="134"/>
    </location>
</feature>
<dbReference type="RefSeq" id="WP_097157747.1">
    <property type="nucleotide sequence ID" value="NZ_JBEPMQ010000001.1"/>
</dbReference>
<keyword evidence="2" id="KW-0489">Methyltransferase</keyword>
<dbReference type="Proteomes" id="UP000219546">
    <property type="component" value="Unassembled WGS sequence"/>
</dbReference>
<proteinExistence type="predicted"/>
<name>A0A285CNH3_9BACI</name>
<dbReference type="Gene3D" id="3.40.50.150">
    <property type="entry name" value="Vaccinia Virus protein VP39"/>
    <property type="match status" value="1"/>
</dbReference>
<dbReference type="CDD" id="cd02440">
    <property type="entry name" value="AdoMet_MTases"/>
    <property type="match status" value="1"/>
</dbReference>
<gene>
    <name evidence="2" type="ORF">SAMN05877753_102579</name>
</gene>
<dbReference type="GO" id="GO:0032259">
    <property type="term" value="P:methylation"/>
    <property type="evidence" value="ECO:0007669"/>
    <property type="project" value="UniProtKB-KW"/>
</dbReference>
<evidence type="ECO:0000259" key="1">
    <source>
        <dbReference type="Pfam" id="PF08241"/>
    </source>
</evidence>
<dbReference type="InterPro" id="IPR013216">
    <property type="entry name" value="Methyltransf_11"/>
</dbReference>
<reference evidence="2 3" key="1">
    <citation type="submission" date="2017-08" db="EMBL/GenBank/DDBJ databases">
        <authorList>
            <person name="de Groot N.N."/>
        </authorList>
    </citation>
    <scope>NUCLEOTIDE SEQUENCE [LARGE SCALE GENOMIC DNA]</scope>
    <source>
        <strain evidence="2 3">JC228</strain>
    </source>
</reference>
<evidence type="ECO:0000313" key="2">
    <source>
        <dbReference type="EMBL" id="SNX68533.1"/>
    </source>
</evidence>
<keyword evidence="2" id="KW-0808">Transferase</keyword>
<dbReference type="Pfam" id="PF08241">
    <property type="entry name" value="Methyltransf_11"/>
    <property type="match status" value="1"/>
</dbReference>
<dbReference type="EMBL" id="OAOP01000002">
    <property type="protein sequence ID" value="SNX68533.1"/>
    <property type="molecule type" value="Genomic_DNA"/>
</dbReference>
<dbReference type="AlphaFoldDB" id="A0A285CNH3"/>
<dbReference type="GO" id="GO:0008757">
    <property type="term" value="F:S-adenosylmethionine-dependent methyltransferase activity"/>
    <property type="evidence" value="ECO:0007669"/>
    <property type="project" value="InterPro"/>
</dbReference>
<keyword evidence="3" id="KW-1185">Reference proteome</keyword>
<protein>
    <submittedName>
        <fullName evidence="2">Ubiquinone/menaquinone biosynthesis C-methylase UbiE</fullName>
    </submittedName>
</protein>